<dbReference type="Proteomes" id="UP001165060">
    <property type="component" value="Unassembled WGS sequence"/>
</dbReference>
<comment type="caution">
    <text evidence="3">The sequence shown here is derived from an EMBL/GenBank/DDBJ whole genome shotgun (WGS) entry which is preliminary data.</text>
</comment>
<evidence type="ECO:0000313" key="4">
    <source>
        <dbReference type="Proteomes" id="UP001165060"/>
    </source>
</evidence>
<feature type="transmembrane region" description="Helical" evidence="2">
    <location>
        <begin position="285"/>
        <end position="305"/>
    </location>
</feature>
<evidence type="ECO:0000256" key="1">
    <source>
        <dbReference type="SAM" id="MobiDB-lite"/>
    </source>
</evidence>
<accession>A0ABQ6MIH7</accession>
<dbReference type="EMBL" id="BRYB01005640">
    <property type="protein sequence ID" value="GMI27147.1"/>
    <property type="molecule type" value="Genomic_DNA"/>
</dbReference>
<dbReference type="PANTHER" id="PTHR36840">
    <property type="entry name" value="BLL5714 PROTEIN"/>
    <property type="match status" value="1"/>
</dbReference>
<evidence type="ECO:0000256" key="2">
    <source>
        <dbReference type="SAM" id="Phobius"/>
    </source>
</evidence>
<feature type="transmembrane region" description="Helical" evidence="2">
    <location>
        <begin position="260"/>
        <end position="279"/>
    </location>
</feature>
<feature type="compositionally biased region" description="Low complexity" evidence="1">
    <location>
        <begin position="31"/>
        <end position="45"/>
    </location>
</feature>
<feature type="region of interest" description="Disordered" evidence="1">
    <location>
        <begin position="1"/>
        <end position="45"/>
    </location>
</feature>
<evidence type="ECO:0000313" key="3">
    <source>
        <dbReference type="EMBL" id="GMI27147.1"/>
    </source>
</evidence>
<sequence length="571" mass="62467">MERNSDLTRPLRSLSTDSAPPSAPIPPQAPATPQSSTAPAHSSISPPAPLGFLPSNIIPQTVVSSLHNRKLIELSPTCAVEVEILYDKPTDLYVWPEIRQTWSDKETQGELELKPAWDELFYDLVIVASVGQIATLLRWREGDQEEGEGGDEDFSPSARILHFVLLFASLFNVWANFTGYNSRIRTNSLAHSSFLFLKMAAAAGMGANIEKTSMSFSYFLTFASFAWFLEGLSELEVYLFCHAHRQTHGAFKRVSGQQAVVLFLSSLTFAILAILLHTSAAPLTAVYNAFTVTFFMGFTTAPAVWRSMMGRSMVKLGMLKRFNHMEMGIPMHVAYISERYGLLQIIVIGETVIAGSAGFTDFFSNSSDQRFACLASLAIAVQMKLLYYELQGEQKRHALRITKLRGLGFGVMHLLLFLFLVAVGSLLHDVSAGHGWDAAQRGLFLGCSGGFLVAMAGLSLCHEGVGYGLRILRKEHRIAFRLAVAFLLVLLGALAGELGESDGSEGYGRQGFVTDCGAVATVLVCFALDFAVEFWGSTFSKKKCGCDLLGESPVLQRIVTRQRTGVPCTPV</sequence>
<feature type="transmembrane region" description="Helical" evidence="2">
    <location>
        <begin position="189"/>
        <end position="209"/>
    </location>
</feature>
<feature type="transmembrane region" description="Helical" evidence="2">
    <location>
        <begin position="407"/>
        <end position="427"/>
    </location>
</feature>
<keyword evidence="2" id="KW-0812">Transmembrane</keyword>
<feature type="transmembrane region" description="Helical" evidence="2">
    <location>
        <begin position="478"/>
        <end position="499"/>
    </location>
</feature>
<keyword evidence="2" id="KW-0472">Membrane</keyword>
<feature type="transmembrane region" description="Helical" evidence="2">
    <location>
        <begin position="215"/>
        <end position="239"/>
    </location>
</feature>
<keyword evidence="2" id="KW-1133">Transmembrane helix</keyword>
<protein>
    <submittedName>
        <fullName evidence="3">Uncharacterized protein</fullName>
    </submittedName>
</protein>
<feature type="compositionally biased region" description="Pro residues" evidence="1">
    <location>
        <begin position="21"/>
        <end position="30"/>
    </location>
</feature>
<gene>
    <name evidence="3" type="ORF">TeGR_g10183</name>
</gene>
<feature type="transmembrane region" description="Helical" evidence="2">
    <location>
        <begin position="439"/>
        <end position="458"/>
    </location>
</feature>
<dbReference type="Pfam" id="PF06772">
    <property type="entry name" value="LtrA"/>
    <property type="match status" value="1"/>
</dbReference>
<organism evidence="3 4">
    <name type="scientific">Tetraparma gracilis</name>
    <dbReference type="NCBI Taxonomy" id="2962635"/>
    <lineage>
        <taxon>Eukaryota</taxon>
        <taxon>Sar</taxon>
        <taxon>Stramenopiles</taxon>
        <taxon>Ochrophyta</taxon>
        <taxon>Bolidophyceae</taxon>
        <taxon>Parmales</taxon>
        <taxon>Triparmaceae</taxon>
        <taxon>Tetraparma</taxon>
    </lineage>
</organism>
<proteinExistence type="predicted"/>
<reference evidence="3 4" key="1">
    <citation type="journal article" date="2023" name="Commun. Biol.">
        <title>Genome analysis of Parmales, the sister group of diatoms, reveals the evolutionary specialization of diatoms from phago-mixotrophs to photoautotrophs.</title>
        <authorList>
            <person name="Ban H."/>
            <person name="Sato S."/>
            <person name="Yoshikawa S."/>
            <person name="Yamada K."/>
            <person name="Nakamura Y."/>
            <person name="Ichinomiya M."/>
            <person name="Sato N."/>
            <person name="Blanc-Mathieu R."/>
            <person name="Endo H."/>
            <person name="Kuwata A."/>
            <person name="Ogata H."/>
        </authorList>
    </citation>
    <scope>NUCLEOTIDE SEQUENCE [LARGE SCALE GENOMIC DNA]</scope>
</reference>
<name>A0ABQ6MIH7_9STRA</name>
<dbReference type="InterPro" id="IPR010640">
    <property type="entry name" value="Low_temperature_requirement_A"/>
</dbReference>
<feature type="non-terminal residue" evidence="3">
    <location>
        <position position="571"/>
    </location>
</feature>
<dbReference type="PANTHER" id="PTHR36840:SF1">
    <property type="entry name" value="BLL5714 PROTEIN"/>
    <property type="match status" value="1"/>
</dbReference>
<feature type="transmembrane region" description="Helical" evidence="2">
    <location>
        <begin position="159"/>
        <end position="177"/>
    </location>
</feature>
<feature type="transmembrane region" description="Helical" evidence="2">
    <location>
        <begin position="511"/>
        <end position="532"/>
    </location>
</feature>
<keyword evidence="4" id="KW-1185">Reference proteome</keyword>